<dbReference type="PANTHER" id="PTHR43619">
    <property type="entry name" value="S-ADENOSYL-L-METHIONINE-DEPENDENT METHYLTRANSFERASE YKTD-RELATED"/>
    <property type="match status" value="1"/>
</dbReference>
<dbReference type="InterPro" id="IPR011610">
    <property type="entry name" value="SAM_mthyl_Trfase_ML2640-like"/>
</dbReference>
<proteinExistence type="inferred from homology"/>
<sequence length="277" mass="29739">MADERVSGPGTTAVFTAKMRALETDRPQPLIVDPLAQSFVDASGLDYGMVSVSAMTGQRLFESNVIRTWWLDREVRAAIAAGCVQVVILGSGLDSRAFRLATPGTKFFEVESSALAAFKRDAIAATGRSPVGEWSQVEVGIDDEWPAALAAGGYDATVPTCWVAEGMFYLTDDEASRVLTAARSMSAPGSRFLAAHFGQGSLDEAQTREMSTEAQEHSGRGFASVVVDPSSWAQSHGWEIVSARTIGDVGQELGRRVVYSTAEKPGTEYTWLISTRC</sequence>
<comment type="function">
    <text evidence="1 6">Exhibits S-adenosyl-L-methionine-dependent methyltransferase activity.</text>
</comment>
<dbReference type="GO" id="GO:0008168">
    <property type="term" value="F:methyltransferase activity"/>
    <property type="evidence" value="ECO:0007669"/>
    <property type="project" value="UniProtKB-UniRule"/>
</dbReference>
<keyword evidence="3 6" id="KW-0489">Methyltransferase</keyword>
<dbReference type="Gene3D" id="3.40.50.150">
    <property type="entry name" value="Vaccinia Virus protein VP39"/>
    <property type="match status" value="1"/>
</dbReference>
<dbReference type="NCBIfam" id="TIGR00027">
    <property type="entry name" value="mthyl_TIGR00027"/>
    <property type="match status" value="1"/>
</dbReference>
<keyword evidence="4 7" id="KW-0808">Transferase</keyword>
<dbReference type="RefSeq" id="WP_183373256.1">
    <property type="nucleotide sequence ID" value="NZ_BAABHL010000166.1"/>
</dbReference>
<reference evidence="7 8" key="1">
    <citation type="submission" date="2020-08" db="EMBL/GenBank/DDBJ databases">
        <title>Sequencing the genomes of 1000 actinobacteria strains.</title>
        <authorList>
            <person name="Klenk H.-P."/>
        </authorList>
    </citation>
    <scope>NUCLEOTIDE SEQUENCE [LARGE SCALE GENOMIC DNA]</scope>
    <source>
        <strain evidence="7 8">DSM 45298</strain>
    </source>
</reference>
<evidence type="ECO:0000256" key="6">
    <source>
        <dbReference type="RuleBase" id="RU362030"/>
    </source>
</evidence>
<gene>
    <name evidence="7" type="ORF">BKA16_004597</name>
</gene>
<organism evidence="7 8">
    <name type="scientific">Gordonia humi</name>
    <dbReference type="NCBI Taxonomy" id="686429"/>
    <lineage>
        <taxon>Bacteria</taxon>
        <taxon>Bacillati</taxon>
        <taxon>Actinomycetota</taxon>
        <taxon>Actinomycetes</taxon>
        <taxon>Mycobacteriales</taxon>
        <taxon>Gordoniaceae</taxon>
        <taxon>Gordonia</taxon>
    </lineage>
</organism>
<name>A0A840F250_9ACTN</name>
<evidence type="ECO:0000256" key="4">
    <source>
        <dbReference type="ARBA" id="ARBA00022679"/>
    </source>
</evidence>
<comment type="similarity">
    <text evidence="2 6">Belongs to the UPF0677 family.</text>
</comment>
<dbReference type="AlphaFoldDB" id="A0A840F250"/>
<dbReference type="GO" id="GO:0032259">
    <property type="term" value="P:methylation"/>
    <property type="evidence" value="ECO:0007669"/>
    <property type="project" value="UniProtKB-KW"/>
</dbReference>
<dbReference type="EMBL" id="JACIFP010000002">
    <property type="protein sequence ID" value="MBB4137972.1"/>
    <property type="molecule type" value="Genomic_DNA"/>
</dbReference>
<dbReference type="InterPro" id="IPR007213">
    <property type="entry name" value="Ppm1/Ppm2/Tcmp"/>
</dbReference>
<dbReference type="Pfam" id="PF04072">
    <property type="entry name" value="LCM"/>
    <property type="match status" value="1"/>
</dbReference>
<dbReference type="PANTHER" id="PTHR43619:SF2">
    <property type="entry name" value="S-ADENOSYL-L-METHIONINE-DEPENDENT METHYLTRANSFERASES SUPERFAMILY PROTEIN"/>
    <property type="match status" value="1"/>
</dbReference>
<keyword evidence="5 6" id="KW-0949">S-adenosyl-L-methionine</keyword>
<accession>A0A840F250</accession>
<evidence type="ECO:0000313" key="8">
    <source>
        <dbReference type="Proteomes" id="UP000551501"/>
    </source>
</evidence>
<evidence type="ECO:0000256" key="2">
    <source>
        <dbReference type="ARBA" id="ARBA00008138"/>
    </source>
</evidence>
<dbReference type="EC" id="2.1.1.-" evidence="6"/>
<dbReference type="InterPro" id="IPR029063">
    <property type="entry name" value="SAM-dependent_MTases_sf"/>
</dbReference>
<comment type="caution">
    <text evidence="7">The sequence shown here is derived from an EMBL/GenBank/DDBJ whole genome shotgun (WGS) entry which is preliminary data.</text>
</comment>
<keyword evidence="8" id="KW-1185">Reference proteome</keyword>
<evidence type="ECO:0000256" key="3">
    <source>
        <dbReference type="ARBA" id="ARBA00022603"/>
    </source>
</evidence>
<protein>
    <recommendedName>
        <fullName evidence="6">S-adenosyl-L-methionine-dependent methyltransferase</fullName>
        <ecNumber evidence="6">2.1.1.-</ecNumber>
    </recommendedName>
</protein>
<evidence type="ECO:0000313" key="7">
    <source>
        <dbReference type="EMBL" id="MBB4137972.1"/>
    </source>
</evidence>
<dbReference type="Proteomes" id="UP000551501">
    <property type="component" value="Unassembled WGS sequence"/>
</dbReference>
<evidence type="ECO:0000256" key="5">
    <source>
        <dbReference type="ARBA" id="ARBA00022691"/>
    </source>
</evidence>
<dbReference type="SUPFAM" id="SSF53335">
    <property type="entry name" value="S-adenosyl-L-methionine-dependent methyltransferases"/>
    <property type="match status" value="1"/>
</dbReference>
<evidence type="ECO:0000256" key="1">
    <source>
        <dbReference type="ARBA" id="ARBA00003907"/>
    </source>
</evidence>